<feature type="region of interest" description="Disordered" evidence="1">
    <location>
        <begin position="92"/>
        <end position="120"/>
    </location>
</feature>
<proteinExistence type="predicted"/>
<accession>A0ABQ8T1R1</accession>
<organism evidence="2 3">
    <name type="scientific">Periplaneta americana</name>
    <name type="common">American cockroach</name>
    <name type="synonym">Blatta americana</name>
    <dbReference type="NCBI Taxonomy" id="6978"/>
    <lineage>
        <taxon>Eukaryota</taxon>
        <taxon>Metazoa</taxon>
        <taxon>Ecdysozoa</taxon>
        <taxon>Arthropoda</taxon>
        <taxon>Hexapoda</taxon>
        <taxon>Insecta</taxon>
        <taxon>Pterygota</taxon>
        <taxon>Neoptera</taxon>
        <taxon>Polyneoptera</taxon>
        <taxon>Dictyoptera</taxon>
        <taxon>Blattodea</taxon>
        <taxon>Blattoidea</taxon>
        <taxon>Blattidae</taxon>
        <taxon>Blattinae</taxon>
        <taxon>Periplaneta</taxon>
    </lineage>
</organism>
<reference evidence="2 3" key="1">
    <citation type="journal article" date="2022" name="Allergy">
        <title>Genome assembly and annotation of Periplaneta americana reveal a comprehensive cockroach allergen profile.</title>
        <authorList>
            <person name="Wang L."/>
            <person name="Xiong Q."/>
            <person name="Saelim N."/>
            <person name="Wang L."/>
            <person name="Nong W."/>
            <person name="Wan A.T."/>
            <person name="Shi M."/>
            <person name="Liu X."/>
            <person name="Cao Q."/>
            <person name="Hui J.H.L."/>
            <person name="Sookrung N."/>
            <person name="Leung T.F."/>
            <person name="Tungtrongchitr A."/>
            <person name="Tsui S.K.W."/>
        </authorList>
    </citation>
    <scope>NUCLEOTIDE SEQUENCE [LARGE SCALE GENOMIC DNA]</scope>
    <source>
        <strain evidence="2">PWHHKU_190912</strain>
    </source>
</reference>
<evidence type="ECO:0000313" key="2">
    <source>
        <dbReference type="EMBL" id="KAJ4440412.1"/>
    </source>
</evidence>
<gene>
    <name evidence="2" type="ORF">ANN_08553</name>
</gene>
<evidence type="ECO:0000256" key="1">
    <source>
        <dbReference type="SAM" id="MobiDB-lite"/>
    </source>
</evidence>
<feature type="region of interest" description="Disordered" evidence="1">
    <location>
        <begin position="1"/>
        <end position="24"/>
    </location>
</feature>
<protein>
    <submittedName>
        <fullName evidence="2">Uncharacterized protein</fullName>
    </submittedName>
</protein>
<name>A0ABQ8T1R1_PERAM</name>
<keyword evidence="3" id="KW-1185">Reference proteome</keyword>
<dbReference type="EMBL" id="JAJSOF020000017">
    <property type="protein sequence ID" value="KAJ4440412.1"/>
    <property type="molecule type" value="Genomic_DNA"/>
</dbReference>
<dbReference type="Proteomes" id="UP001148838">
    <property type="component" value="Unassembled WGS sequence"/>
</dbReference>
<comment type="caution">
    <text evidence="2">The sequence shown here is derived from an EMBL/GenBank/DDBJ whole genome shotgun (WGS) entry which is preliminary data.</text>
</comment>
<feature type="compositionally biased region" description="Basic and acidic residues" evidence="1">
    <location>
        <begin position="92"/>
        <end position="103"/>
    </location>
</feature>
<sequence>MESLCEGGNEPPVPYKPKTAAEKPRLFLGKFDKDQKGPKQQSRRMTFPASQKFFHMPHAHLNAIDLGRNRTRNLEDRRPALYRLRYPARRSVLKEKPNDKPNDLLRSCSGNFEDDRHGAR</sequence>
<evidence type="ECO:0000313" key="3">
    <source>
        <dbReference type="Proteomes" id="UP001148838"/>
    </source>
</evidence>